<evidence type="ECO:0000313" key="1">
    <source>
        <dbReference type="EMBL" id="KAK3703124.1"/>
    </source>
</evidence>
<gene>
    <name evidence="1" type="ORF">RRG08_056781</name>
</gene>
<reference evidence="1" key="1">
    <citation type="journal article" date="2023" name="G3 (Bethesda)">
        <title>A reference genome for the long-term kleptoplast-retaining sea slug Elysia crispata morphotype clarki.</title>
        <authorList>
            <person name="Eastman K.E."/>
            <person name="Pendleton A.L."/>
            <person name="Shaikh M.A."/>
            <person name="Suttiyut T."/>
            <person name="Ogas R."/>
            <person name="Tomko P."/>
            <person name="Gavelis G."/>
            <person name="Widhalm J.R."/>
            <person name="Wisecaver J.H."/>
        </authorList>
    </citation>
    <scope>NUCLEOTIDE SEQUENCE</scope>
    <source>
        <strain evidence="1">ECLA1</strain>
    </source>
</reference>
<sequence length="62" mass="7155">QSCLGGRNFYNRDHLELVPRSVTCCQQYVAQEDWWGWSSDNSGSNLFLSSVFGLRRQSQARL</sequence>
<dbReference type="Proteomes" id="UP001283361">
    <property type="component" value="Unassembled WGS sequence"/>
</dbReference>
<dbReference type="EMBL" id="JAWDGP010007843">
    <property type="protein sequence ID" value="KAK3703124.1"/>
    <property type="molecule type" value="Genomic_DNA"/>
</dbReference>
<keyword evidence="2" id="KW-1185">Reference proteome</keyword>
<name>A0AAE0XQK8_9GAST</name>
<feature type="non-terminal residue" evidence="1">
    <location>
        <position position="1"/>
    </location>
</feature>
<organism evidence="1 2">
    <name type="scientific">Elysia crispata</name>
    <name type="common">lettuce slug</name>
    <dbReference type="NCBI Taxonomy" id="231223"/>
    <lineage>
        <taxon>Eukaryota</taxon>
        <taxon>Metazoa</taxon>
        <taxon>Spiralia</taxon>
        <taxon>Lophotrochozoa</taxon>
        <taxon>Mollusca</taxon>
        <taxon>Gastropoda</taxon>
        <taxon>Heterobranchia</taxon>
        <taxon>Euthyneura</taxon>
        <taxon>Panpulmonata</taxon>
        <taxon>Sacoglossa</taxon>
        <taxon>Placobranchoidea</taxon>
        <taxon>Plakobranchidae</taxon>
        <taxon>Elysia</taxon>
    </lineage>
</organism>
<dbReference type="AlphaFoldDB" id="A0AAE0XQK8"/>
<evidence type="ECO:0000313" key="2">
    <source>
        <dbReference type="Proteomes" id="UP001283361"/>
    </source>
</evidence>
<accession>A0AAE0XQK8</accession>
<protein>
    <submittedName>
        <fullName evidence="1">Uncharacterized protein</fullName>
    </submittedName>
</protein>
<comment type="caution">
    <text evidence="1">The sequence shown here is derived from an EMBL/GenBank/DDBJ whole genome shotgun (WGS) entry which is preliminary data.</text>
</comment>
<proteinExistence type="predicted"/>